<gene>
    <name evidence="1" type="ORF">N334_13960</name>
</gene>
<dbReference type="InterPro" id="IPR040893">
    <property type="entry name" value="RADX"/>
</dbReference>
<protein>
    <submittedName>
        <fullName evidence="1">Uncharacterized protein CXorf57</fullName>
    </submittedName>
</protein>
<dbReference type="PANTHER" id="PTHR14944">
    <property type="entry name" value="RPA-RELATED PROTEIN RADX"/>
    <property type="match status" value="1"/>
</dbReference>
<dbReference type="Pfam" id="PF17659">
    <property type="entry name" value="RADX"/>
    <property type="match status" value="1"/>
</dbReference>
<dbReference type="InterPro" id="IPR012340">
    <property type="entry name" value="NA-bd_OB-fold"/>
</dbReference>
<dbReference type="GO" id="GO:0003697">
    <property type="term" value="F:single-stranded DNA binding"/>
    <property type="evidence" value="ECO:0007669"/>
    <property type="project" value="InterPro"/>
</dbReference>
<sequence length="682" mass="77723">VSKLTSLGQLEMTWRSRVHFHPLLVRVLHKSRLRYYGKPEKKLDMPYQAYFEVADGSGMMSMVLWNSLCPEWYNSMKVGTVLLLEQYAIKTSYPFKTQPTPGDSQMKRFATIEISLNVRDPPTKISIIPEETVKPEWGLPEVKYRFITRSELDDLPNNHSCDVIGLVTFVGRAERARKREHGEDFWLYRWAHAIDGTSDQPFILELFATSQPDVFEHIHPMTYLVCTQMRVVRDLTENPSSTIYLTTSNESQIFITGWHKGQPYTKDTKVKNFIQWTKTQSEADQMKKTVIGGYYPFPRPPNNFLKYCKNNKVESVLKAIGETGKEIEDLHYREHKRIAVQGIISAIRYISCSNAAEEASGAELAQKDTSQSLESSPMSKDDCVHKGKNTNLQNKEVKSFLGPHCTPGEQHQRQALLSKKSSVKRKIPCRLNTDAEHLDEFQREDSVQDKNGQAVSDSLQYCTGMLQIVVTLTLGDQEGMSDIPETEETGRPCDSWQSDLWAQVKDKLMKYLHHSTIFPESIPRKFDYVHKELLMQQYNLHAAVHQPKGTRTDKDINEFKSASGLGYYEVTVLGVNHDVAIDVAFLPLFCPEDPHLFQLEDIQNDTLLSCMSCISACQQKAASNGRLHDMFPLSNEIVKAAMDLDGKHVVCILDICHLGDDKVEVFLSKIYKTVEPDVLDPV</sequence>
<evidence type="ECO:0000313" key="1">
    <source>
        <dbReference type="EMBL" id="KFQ62858.1"/>
    </source>
</evidence>
<name>A0A091SX09_PELCR</name>
<dbReference type="Proteomes" id="UP000054150">
    <property type="component" value="Unassembled WGS sequence"/>
</dbReference>
<dbReference type="AlphaFoldDB" id="A0A091SX09"/>
<keyword evidence="2" id="KW-1185">Reference proteome</keyword>
<accession>A0A091SX09</accession>
<dbReference type="PANTHER" id="PTHR14944:SF2">
    <property type="entry name" value="RPA-RELATED PROTEIN RADX"/>
    <property type="match status" value="1"/>
</dbReference>
<evidence type="ECO:0000313" key="2">
    <source>
        <dbReference type="Proteomes" id="UP000054150"/>
    </source>
</evidence>
<proteinExistence type="predicted"/>
<dbReference type="EMBL" id="KK488880">
    <property type="protein sequence ID" value="KFQ62858.1"/>
    <property type="molecule type" value="Genomic_DNA"/>
</dbReference>
<feature type="non-terminal residue" evidence="1">
    <location>
        <position position="1"/>
    </location>
</feature>
<dbReference type="Gene3D" id="2.40.50.140">
    <property type="entry name" value="Nucleic acid-binding proteins"/>
    <property type="match status" value="1"/>
</dbReference>
<reference evidence="1 2" key="1">
    <citation type="submission" date="2014-04" db="EMBL/GenBank/DDBJ databases">
        <title>Genome evolution of avian class.</title>
        <authorList>
            <person name="Zhang G."/>
            <person name="Li C."/>
        </authorList>
    </citation>
    <scope>NUCLEOTIDE SEQUENCE [LARGE SCALE GENOMIC DNA]</scope>
    <source>
        <strain evidence="1">BGI_N334</strain>
    </source>
</reference>
<organism evidence="1 2">
    <name type="scientific">Pelecanus crispus</name>
    <name type="common">Dalmatian pelican</name>
    <dbReference type="NCBI Taxonomy" id="36300"/>
    <lineage>
        <taxon>Eukaryota</taxon>
        <taxon>Metazoa</taxon>
        <taxon>Chordata</taxon>
        <taxon>Craniata</taxon>
        <taxon>Vertebrata</taxon>
        <taxon>Euteleostomi</taxon>
        <taxon>Archelosauria</taxon>
        <taxon>Archosauria</taxon>
        <taxon>Dinosauria</taxon>
        <taxon>Saurischia</taxon>
        <taxon>Theropoda</taxon>
        <taxon>Coelurosauria</taxon>
        <taxon>Aves</taxon>
        <taxon>Neognathae</taxon>
        <taxon>Neoaves</taxon>
        <taxon>Aequornithes</taxon>
        <taxon>Pelecaniformes</taxon>
        <taxon>Pelecanidae</taxon>
        <taxon>Pelecanus</taxon>
    </lineage>
</organism>
<feature type="non-terminal residue" evidence="1">
    <location>
        <position position="682"/>
    </location>
</feature>